<evidence type="ECO:0000256" key="2">
    <source>
        <dbReference type="ARBA" id="ARBA00022475"/>
    </source>
</evidence>
<dbReference type="RefSeq" id="WP_108620354.1">
    <property type="nucleotide sequence ID" value="NZ_CP028901.1"/>
</dbReference>
<evidence type="ECO:0000256" key="4">
    <source>
        <dbReference type="ARBA" id="ARBA00022989"/>
    </source>
</evidence>
<accession>A0A2R4XGM2</accession>
<dbReference type="PANTHER" id="PTHR30482:SF10">
    <property type="entry name" value="HIGH-AFFINITY BRANCHED-CHAIN AMINO ACID TRANSPORT PROTEIN BRAE"/>
    <property type="match status" value="1"/>
</dbReference>
<dbReference type="InterPro" id="IPR043428">
    <property type="entry name" value="LivM-like"/>
</dbReference>
<reference evidence="7 8" key="1">
    <citation type="submission" date="2018-04" db="EMBL/GenBank/DDBJ databases">
        <title>Bordetella sp. HZ20 isolated from seawater.</title>
        <authorList>
            <person name="Sun C."/>
        </authorList>
    </citation>
    <scope>NUCLEOTIDE SEQUENCE [LARGE SCALE GENOMIC DNA]</scope>
    <source>
        <strain evidence="7 8">HZ20</strain>
    </source>
</reference>
<evidence type="ECO:0000256" key="1">
    <source>
        <dbReference type="ARBA" id="ARBA00004651"/>
    </source>
</evidence>
<gene>
    <name evidence="7" type="ORF">DBV39_03380</name>
</gene>
<feature type="transmembrane region" description="Helical" evidence="6">
    <location>
        <begin position="199"/>
        <end position="219"/>
    </location>
</feature>
<evidence type="ECO:0000256" key="6">
    <source>
        <dbReference type="SAM" id="Phobius"/>
    </source>
</evidence>
<dbReference type="Proteomes" id="UP000244571">
    <property type="component" value="Chromosome"/>
</dbReference>
<feature type="transmembrane region" description="Helical" evidence="6">
    <location>
        <begin position="108"/>
        <end position="125"/>
    </location>
</feature>
<comment type="subcellular location">
    <subcellularLocation>
        <location evidence="1">Cell membrane</location>
        <topology evidence="1">Multi-pass membrane protein</topology>
    </subcellularLocation>
</comment>
<proteinExistence type="predicted"/>
<dbReference type="EMBL" id="CP028901">
    <property type="protein sequence ID" value="AWB32914.1"/>
    <property type="molecule type" value="Genomic_DNA"/>
</dbReference>
<dbReference type="PANTHER" id="PTHR30482">
    <property type="entry name" value="HIGH-AFFINITY BRANCHED-CHAIN AMINO ACID TRANSPORT SYSTEM PERMEASE"/>
    <property type="match status" value="1"/>
</dbReference>
<keyword evidence="8" id="KW-1185">Reference proteome</keyword>
<protein>
    <submittedName>
        <fullName evidence="7">Branched-chain amino acid ABC transporter permease</fullName>
    </submittedName>
</protein>
<organism evidence="7 8">
    <name type="scientific">Orrella marina</name>
    <dbReference type="NCBI Taxonomy" id="2163011"/>
    <lineage>
        <taxon>Bacteria</taxon>
        <taxon>Pseudomonadati</taxon>
        <taxon>Pseudomonadota</taxon>
        <taxon>Betaproteobacteria</taxon>
        <taxon>Burkholderiales</taxon>
        <taxon>Alcaligenaceae</taxon>
        <taxon>Orrella</taxon>
    </lineage>
</organism>
<dbReference type="CDD" id="cd06581">
    <property type="entry name" value="TM_PBP1_LivM_like"/>
    <property type="match status" value="1"/>
</dbReference>
<keyword evidence="3 6" id="KW-0812">Transmembrane</keyword>
<name>A0A2R4XGM2_9BURK</name>
<keyword evidence="4 6" id="KW-1133">Transmembrane helix</keyword>
<feature type="transmembrane region" description="Helical" evidence="6">
    <location>
        <begin position="145"/>
        <end position="168"/>
    </location>
</feature>
<dbReference type="GO" id="GO:0015658">
    <property type="term" value="F:branched-chain amino acid transmembrane transporter activity"/>
    <property type="evidence" value="ECO:0007669"/>
    <property type="project" value="InterPro"/>
</dbReference>
<keyword evidence="2" id="KW-1003">Cell membrane</keyword>
<evidence type="ECO:0000256" key="5">
    <source>
        <dbReference type="ARBA" id="ARBA00023136"/>
    </source>
</evidence>
<evidence type="ECO:0000313" key="8">
    <source>
        <dbReference type="Proteomes" id="UP000244571"/>
    </source>
</evidence>
<dbReference type="Pfam" id="PF02653">
    <property type="entry name" value="BPD_transp_2"/>
    <property type="match status" value="1"/>
</dbReference>
<evidence type="ECO:0000256" key="3">
    <source>
        <dbReference type="ARBA" id="ARBA00022692"/>
    </source>
</evidence>
<sequence length="317" mass="33579">MDKKTLSGSFVALAVAMALAMLLKDGYSANLMAWMAIAALIASGLRFVTLIGELNFAAAAFVGLGAYASGYSLTILELPFAVSLICGGLFAALIGVAFGYVTLKTKGPYFLLIGFAFTEVIRLIYTRIDVLGGNSGMIGIFPPDFLWERFTVFAVGLSGVLIMLMYAIEKSYLGKCFIGIRDNDQVVLSVGINVHMTKVLCLSIGAFVSGIAGGLTAFVNNVISPADFSFLLSTFALAYLKVGGEDHPIGPIAGAVMLVYLSSVSLSFGGGDHIFYGIAIILTLLVMPKGLFGLLEHLKTSRKTSSTVQQSTRESQI</sequence>
<dbReference type="GO" id="GO:0005886">
    <property type="term" value="C:plasma membrane"/>
    <property type="evidence" value="ECO:0007669"/>
    <property type="project" value="UniProtKB-SubCell"/>
</dbReference>
<dbReference type="OrthoDB" id="9814461at2"/>
<feature type="transmembrane region" description="Helical" evidence="6">
    <location>
        <begin position="30"/>
        <end position="49"/>
    </location>
</feature>
<feature type="transmembrane region" description="Helical" evidence="6">
    <location>
        <begin position="274"/>
        <end position="295"/>
    </location>
</feature>
<feature type="transmembrane region" description="Helical" evidence="6">
    <location>
        <begin position="56"/>
        <end position="74"/>
    </location>
</feature>
<keyword evidence="5 6" id="KW-0472">Membrane</keyword>
<dbReference type="InterPro" id="IPR001851">
    <property type="entry name" value="ABC_transp_permease"/>
</dbReference>
<evidence type="ECO:0000313" key="7">
    <source>
        <dbReference type="EMBL" id="AWB32914.1"/>
    </source>
</evidence>
<feature type="transmembrane region" description="Helical" evidence="6">
    <location>
        <begin position="80"/>
        <end position="101"/>
    </location>
</feature>
<dbReference type="KEGG" id="boz:DBV39_03380"/>
<dbReference type="AlphaFoldDB" id="A0A2R4XGM2"/>